<evidence type="ECO:0000313" key="3">
    <source>
        <dbReference type="Proteomes" id="UP000719766"/>
    </source>
</evidence>
<feature type="chain" id="PRO_5040164727" description="Hydrophobin" evidence="1">
    <location>
        <begin position="47"/>
        <end position="158"/>
    </location>
</feature>
<gene>
    <name evidence="2" type="ORF">HD556DRAFT_1536428</name>
</gene>
<name>A0A9P7DI38_9AGAM</name>
<feature type="signal peptide" evidence="1">
    <location>
        <begin position="1"/>
        <end position="46"/>
    </location>
</feature>
<protein>
    <recommendedName>
        <fullName evidence="4">Hydrophobin</fullName>
    </recommendedName>
</protein>
<keyword evidence="3" id="KW-1185">Reference proteome</keyword>
<evidence type="ECO:0000313" key="2">
    <source>
        <dbReference type="EMBL" id="KAG1793622.1"/>
    </source>
</evidence>
<dbReference type="AlphaFoldDB" id="A0A9P7DI38"/>
<dbReference type="GeneID" id="64603393"/>
<dbReference type="CDD" id="cd23507">
    <property type="entry name" value="hydrophobin_I"/>
    <property type="match status" value="1"/>
</dbReference>
<reference evidence="2" key="1">
    <citation type="journal article" date="2020" name="New Phytol.">
        <title>Comparative genomics reveals dynamic genome evolution in host specialist ectomycorrhizal fungi.</title>
        <authorList>
            <person name="Lofgren L.A."/>
            <person name="Nguyen N.H."/>
            <person name="Vilgalys R."/>
            <person name="Ruytinx J."/>
            <person name="Liao H.L."/>
            <person name="Branco S."/>
            <person name="Kuo A."/>
            <person name="LaButti K."/>
            <person name="Lipzen A."/>
            <person name="Andreopoulos W."/>
            <person name="Pangilinan J."/>
            <person name="Riley R."/>
            <person name="Hundley H."/>
            <person name="Na H."/>
            <person name="Barry K."/>
            <person name="Grigoriev I.V."/>
            <person name="Stajich J.E."/>
            <person name="Kennedy P.G."/>
        </authorList>
    </citation>
    <scope>NUCLEOTIDE SEQUENCE</scope>
    <source>
        <strain evidence="2">S12</strain>
    </source>
</reference>
<accession>A0A9P7DI38</accession>
<dbReference type="OrthoDB" id="4225815at2759"/>
<evidence type="ECO:0008006" key="4">
    <source>
        <dbReference type="Google" id="ProtNLM"/>
    </source>
</evidence>
<evidence type="ECO:0000256" key="1">
    <source>
        <dbReference type="SAM" id="SignalP"/>
    </source>
</evidence>
<dbReference type="EMBL" id="JABBWE010000029">
    <property type="protein sequence ID" value="KAG1793622.1"/>
    <property type="molecule type" value="Genomic_DNA"/>
</dbReference>
<proteinExistence type="predicted"/>
<dbReference type="Proteomes" id="UP000719766">
    <property type="component" value="Unassembled WGS sequence"/>
</dbReference>
<sequence length="158" mass="17182">MGRQQGDQLASNSPRCVHTYRYYQSTQHKMLTHIVALLSLTILVIAGDSQCDTGTIMCCDLKPTSSEATEYFAQGGIVQRRANNECSGVSVVGTSQGCSANQEPLCCEEVDTIDWGLTIELLDVIQTPSSIAHQATREDKQTPRRSNESIVAPIQCGC</sequence>
<keyword evidence="1" id="KW-0732">Signal</keyword>
<organism evidence="2 3">
    <name type="scientific">Suillus plorans</name>
    <dbReference type="NCBI Taxonomy" id="116603"/>
    <lineage>
        <taxon>Eukaryota</taxon>
        <taxon>Fungi</taxon>
        <taxon>Dikarya</taxon>
        <taxon>Basidiomycota</taxon>
        <taxon>Agaricomycotina</taxon>
        <taxon>Agaricomycetes</taxon>
        <taxon>Agaricomycetidae</taxon>
        <taxon>Boletales</taxon>
        <taxon>Suillineae</taxon>
        <taxon>Suillaceae</taxon>
        <taxon>Suillus</taxon>
    </lineage>
</organism>
<comment type="caution">
    <text evidence="2">The sequence shown here is derived from an EMBL/GenBank/DDBJ whole genome shotgun (WGS) entry which is preliminary data.</text>
</comment>
<dbReference type="RefSeq" id="XP_041160020.1">
    <property type="nucleotide sequence ID" value="XM_041309629.1"/>
</dbReference>